<evidence type="ECO:0000259" key="1">
    <source>
        <dbReference type="Pfam" id="PF01863"/>
    </source>
</evidence>
<keyword evidence="3" id="KW-1185">Reference proteome</keyword>
<name>A0ABM6RP35_9FIRM</name>
<protein>
    <recommendedName>
        <fullName evidence="1">YgjP-like metallopeptidase domain-containing protein</fullName>
    </recommendedName>
</protein>
<dbReference type="PANTHER" id="PTHR30399:SF1">
    <property type="entry name" value="UTP PYROPHOSPHATASE"/>
    <property type="match status" value="1"/>
</dbReference>
<gene>
    <name evidence="2" type="ORF">BXT84_03060</name>
</gene>
<proteinExistence type="predicted"/>
<feature type="domain" description="YgjP-like metallopeptidase" evidence="1">
    <location>
        <begin position="24"/>
        <end position="233"/>
    </location>
</feature>
<dbReference type="Gene3D" id="3.30.2010.10">
    <property type="entry name" value="Metalloproteases ('zincins'), catalytic domain"/>
    <property type="match status" value="1"/>
</dbReference>
<accession>A0ABM6RP35</accession>
<dbReference type="CDD" id="cd07344">
    <property type="entry name" value="M48_yhfN_like"/>
    <property type="match status" value="1"/>
</dbReference>
<evidence type="ECO:0000313" key="3">
    <source>
        <dbReference type="Proteomes" id="UP000325292"/>
    </source>
</evidence>
<dbReference type="Proteomes" id="UP000325292">
    <property type="component" value="Chromosome"/>
</dbReference>
<dbReference type="InterPro" id="IPR002725">
    <property type="entry name" value="YgjP-like_metallopeptidase"/>
</dbReference>
<sequence>MPTITIGTTTIPYTIEERPRRQHPAIQIDASRQVTVLVPSQFDVQQLEPLLNRKARWLLKHLTASPTPYITNSKEFVSGEGFLLRGHPLRLKVQQNNTIEPSAIVEGRTLRVTIPSLPLAQQPILVRELLIQWYTQQAETLFPERINHYAPTVGIHPTRLKIAEYKSRWGFCREDGLIALNWRLIQAPLSVIDYVMVHELTHRRYPHHRQTFWDAVRVILPDFEARKQWLRDHGAELGW</sequence>
<organism evidence="2 3">
    <name type="scientific">Sulfobacillus thermotolerans</name>
    <dbReference type="NCBI Taxonomy" id="338644"/>
    <lineage>
        <taxon>Bacteria</taxon>
        <taxon>Bacillati</taxon>
        <taxon>Bacillota</taxon>
        <taxon>Clostridia</taxon>
        <taxon>Eubacteriales</taxon>
        <taxon>Clostridiales Family XVII. Incertae Sedis</taxon>
        <taxon>Sulfobacillus</taxon>
    </lineage>
</organism>
<dbReference type="EMBL" id="CP019454">
    <property type="protein sequence ID" value="AUW93055.1"/>
    <property type="molecule type" value="Genomic_DNA"/>
</dbReference>
<reference evidence="2 3" key="1">
    <citation type="journal article" date="2019" name="Sci. Rep.">
        <title>Sulfobacillus thermotolerans: new insights into resistance and metabolic capacities of acidophilic chemolithotrophs.</title>
        <authorList>
            <person name="Panyushkina A.E."/>
            <person name="Babenko V.V."/>
            <person name="Nikitina A.S."/>
            <person name="Selezneva O.V."/>
            <person name="Tsaplina I.A."/>
            <person name="Letarova M.A."/>
            <person name="Kostryukova E.S."/>
            <person name="Letarov A.V."/>
        </authorList>
    </citation>
    <scope>NUCLEOTIDE SEQUENCE [LARGE SCALE GENOMIC DNA]</scope>
    <source>
        <strain evidence="2 3">Kr1</strain>
    </source>
</reference>
<dbReference type="InterPro" id="IPR053136">
    <property type="entry name" value="UTP_pyrophosphatase-like"/>
</dbReference>
<dbReference type="Pfam" id="PF01863">
    <property type="entry name" value="YgjP-like"/>
    <property type="match status" value="1"/>
</dbReference>
<evidence type="ECO:0000313" key="2">
    <source>
        <dbReference type="EMBL" id="AUW93055.1"/>
    </source>
</evidence>
<dbReference type="PANTHER" id="PTHR30399">
    <property type="entry name" value="UNCHARACTERIZED PROTEIN YGJP"/>
    <property type="match status" value="1"/>
</dbReference>